<protein>
    <submittedName>
        <fullName evidence="2">Uncharacterized protein</fullName>
    </submittedName>
</protein>
<sequence length="56" mass="6376">MATYGVTKQFLIPVALILLLIPWGRCEVNSCDVEHCINLYKQMYKDVILNGIFALC</sequence>
<reference evidence="2" key="1">
    <citation type="submission" date="2020-07" db="EMBL/GenBank/DDBJ databases">
        <title>Multicomponent nature underlies the extraordinary mechanical properties of spider dragline silk.</title>
        <authorList>
            <person name="Kono N."/>
            <person name="Nakamura H."/>
            <person name="Mori M."/>
            <person name="Yoshida Y."/>
            <person name="Ohtoshi R."/>
            <person name="Malay A.D."/>
            <person name="Moran D.A.P."/>
            <person name="Tomita M."/>
            <person name="Numata K."/>
            <person name="Arakawa K."/>
        </authorList>
    </citation>
    <scope>NUCLEOTIDE SEQUENCE</scope>
</reference>
<gene>
    <name evidence="2" type="ORF">TNCT_100131</name>
</gene>
<evidence type="ECO:0000313" key="3">
    <source>
        <dbReference type="Proteomes" id="UP000887116"/>
    </source>
</evidence>
<accession>A0A8X6JN53</accession>
<evidence type="ECO:0000256" key="1">
    <source>
        <dbReference type="SAM" id="SignalP"/>
    </source>
</evidence>
<keyword evidence="1" id="KW-0732">Signal</keyword>
<feature type="signal peptide" evidence="1">
    <location>
        <begin position="1"/>
        <end position="26"/>
    </location>
</feature>
<feature type="non-terminal residue" evidence="2">
    <location>
        <position position="1"/>
    </location>
</feature>
<dbReference type="AlphaFoldDB" id="A0A8X6JN53"/>
<evidence type="ECO:0000313" key="2">
    <source>
        <dbReference type="EMBL" id="GFR32243.1"/>
    </source>
</evidence>
<keyword evidence="3" id="KW-1185">Reference proteome</keyword>
<feature type="chain" id="PRO_5036498203" evidence="1">
    <location>
        <begin position="27"/>
        <end position="56"/>
    </location>
</feature>
<dbReference type="EMBL" id="BMAO01019700">
    <property type="protein sequence ID" value="GFR32243.1"/>
    <property type="molecule type" value="Genomic_DNA"/>
</dbReference>
<organism evidence="2 3">
    <name type="scientific">Trichonephila clavata</name>
    <name type="common">Joro spider</name>
    <name type="synonym">Nephila clavata</name>
    <dbReference type="NCBI Taxonomy" id="2740835"/>
    <lineage>
        <taxon>Eukaryota</taxon>
        <taxon>Metazoa</taxon>
        <taxon>Ecdysozoa</taxon>
        <taxon>Arthropoda</taxon>
        <taxon>Chelicerata</taxon>
        <taxon>Arachnida</taxon>
        <taxon>Araneae</taxon>
        <taxon>Araneomorphae</taxon>
        <taxon>Entelegynae</taxon>
        <taxon>Araneoidea</taxon>
        <taxon>Nephilidae</taxon>
        <taxon>Trichonephila</taxon>
    </lineage>
</organism>
<dbReference type="Proteomes" id="UP000887116">
    <property type="component" value="Unassembled WGS sequence"/>
</dbReference>
<proteinExistence type="predicted"/>
<comment type="caution">
    <text evidence="2">The sequence shown here is derived from an EMBL/GenBank/DDBJ whole genome shotgun (WGS) entry which is preliminary data.</text>
</comment>
<name>A0A8X6JN53_TRICU</name>